<keyword evidence="2" id="KW-0805">Transcription regulation</keyword>
<dbReference type="PANTHER" id="PTHR30055">
    <property type="entry name" value="HTH-TYPE TRANSCRIPTIONAL REGULATOR RUTR"/>
    <property type="match status" value="1"/>
</dbReference>
<comment type="caution">
    <text evidence="7">The sequence shown here is derived from an EMBL/GenBank/DDBJ whole genome shotgun (WGS) entry which is preliminary data.</text>
</comment>
<dbReference type="InterPro" id="IPR003012">
    <property type="entry name" value="Tet_transcr_reg_TetR"/>
</dbReference>
<evidence type="ECO:0000256" key="4">
    <source>
        <dbReference type="ARBA" id="ARBA00023163"/>
    </source>
</evidence>
<dbReference type="Proteomes" id="UP001205311">
    <property type="component" value="Unassembled WGS sequence"/>
</dbReference>
<dbReference type="SUPFAM" id="SSF48498">
    <property type="entry name" value="Tetracyclin repressor-like, C-terminal domain"/>
    <property type="match status" value="1"/>
</dbReference>
<dbReference type="PROSITE" id="PS50977">
    <property type="entry name" value="HTH_TETR_2"/>
    <property type="match status" value="1"/>
</dbReference>
<dbReference type="Pfam" id="PF02909">
    <property type="entry name" value="TetR_C_1"/>
    <property type="match status" value="1"/>
</dbReference>
<dbReference type="SUPFAM" id="SSF46689">
    <property type="entry name" value="Homeodomain-like"/>
    <property type="match status" value="1"/>
</dbReference>
<evidence type="ECO:0000313" key="7">
    <source>
        <dbReference type="EMBL" id="MCP2257055.1"/>
    </source>
</evidence>
<keyword evidence="1" id="KW-0678">Repressor</keyword>
<keyword evidence="4" id="KW-0804">Transcription</keyword>
<name>A0ABT1HNH4_STRSD</name>
<dbReference type="InterPro" id="IPR004111">
    <property type="entry name" value="Repressor_TetR_C"/>
</dbReference>
<dbReference type="InterPro" id="IPR036271">
    <property type="entry name" value="Tet_transcr_reg_TetR-rel_C_sf"/>
</dbReference>
<gene>
    <name evidence="7" type="ORF">LX15_000740</name>
</gene>
<evidence type="ECO:0000256" key="2">
    <source>
        <dbReference type="ARBA" id="ARBA00023015"/>
    </source>
</evidence>
<accession>A0ABT1HNH4</accession>
<protein>
    <submittedName>
        <fullName evidence="7">Transcriptional regulator, TetR family</fullName>
    </submittedName>
</protein>
<evidence type="ECO:0000259" key="6">
    <source>
        <dbReference type="PROSITE" id="PS50977"/>
    </source>
</evidence>
<evidence type="ECO:0000256" key="1">
    <source>
        <dbReference type="ARBA" id="ARBA00022491"/>
    </source>
</evidence>
<feature type="domain" description="HTH tetR-type" evidence="6">
    <location>
        <begin position="2"/>
        <end position="62"/>
    </location>
</feature>
<evidence type="ECO:0000313" key="8">
    <source>
        <dbReference type="Proteomes" id="UP001205311"/>
    </source>
</evidence>
<proteinExistence type="predicted"/>
<feature type="DNA-binding region" description="H-T-H motif" evidence="5">
    <location>
        <begin position="25"/>
        <end position="44"/>
    </location>
</feature>
<dbReference type="Gene3D" id="1.10.10.60">
    <property type="entry name" value="Homeodomain-like"/>
    <property type="match status" value="1"/>
</dbReference>
<dbReference type="RefSeq" id="WP_253668034.1">
    <property type="nucleotide sequence ID" value="NZ_JAMTCP010000003.1"/>
</dbReference>
<dbReference type="EMBL" id="JAMTCP010000003">
    <property type="protein sequence ID" value="MCP2257055.1"/>
    <property type="molecule type" value="Genomic_DNA"/>
</dbReference>
<evidence type="ECO:0000256" key="3">
    <source>
        <dbReference type="ARBA" id="ARBA00023125"/>
    </source>
</evidence>
<sequence length="178" mass="19220">MPLTQAVVLDAAMSLLDEVGLDELTTRRLATRLNVRVGALYWHYRNKQALLDAVADRIIAEAAATPLPDADWPDQLRALAGAQREAMLAHPDGARVVASMGAPGTQARAFFDRLIDILLTTGRDAGAAETGADVITSYVNGFTMEEQARKANLLSRAERDRAFDAGLDVVLNGLRHTP</sequence>
<evidence type="ECO:0000256" key="5">
    <source>
        <dbReference type="PROSITE-ProRule" id="PRU00335"/>
    </source>
</evidence>
<dbReference type="Pfam" id="PF00440">
    <property type="entry name" value="TetR_N"/>
    <property type="match status" value="1"/>
</dbReference>
<dbReference type="InterPro" id="IPR050109">
    <property type="entry name" value="HTH-type_TetR-like_transc_reg"/>
</dbReference>
<dbReference type="PRINTS" id="PR00455">
    <property type="entry name" value="HTHTETR"/>
</dbReference>
<keyword evidence="8" id="KW-1185">Reference proteome</keyword>
<reference evidence="7 8" key="1">
    <citation type="submission" date="2022-06" db="EMBL/GenBank/DDBJ databases">
        <title>Genomic Encyclopedia of Archaeal and Bacterial Type Strains, Phase II (KMG-II): from individual species to whole genera.</title>
        <authorList>
            <person name="Goeker M."/>
        </authorList>
    </citation>
    <scope>NUCLEOTIDE SEQUENCE [LARGE SCALE GENOMIC DNA]</scope>
    <source>
        <strain evidence="7 8">DSM 40477</strain>
    </source>
</reference>
<dbReference type="InterPro" id="IPR001647">
    <property type="entry name" value="HTH_TetR"/>
</dbReference>
<dbReference type="PRINTS" id="PR00400">
    <property type="entry name" value="TETREPRESSOR"/>
</dbReference>
<organism evidence="7 8">
    <name type="scientific">Streptoalloteichus tenebrarius (strain ATCC 17920 / DSM 40477 / JCM 4838 / CBS 697.72 / NBRC 16177 / NCIMB 11028 / NRRL B-12390 / A12253. 1 / ISP 5477)</name>
    <name type="common">Streptomyces tenebrarius</name>
    <dbReference type="NCBI Taxonomy" id="1933"/>
    <lineage>
        <taxon>Bacteria</taxon>
        <taxon>Bacillati</taxon>
        <taxon>Actinomycetota</taxon>
        <taxon>Actinomycetes</taxon>
        <taxon>Pseudonocardiales</taxon>
        <taxon>Pseudonocardiaceae</taxon>
        <taxon>Streptoalloteichus</taxon>
    </lineage>
</organism>
<keyword evidence="3 5" id="KW-0238">DNA-binding</keyword>
<dbReference type="Gene3D" id="1.10.357.10">
    <property type="entry name" value="Tetracycline Repressor, domain 2"/>
    <property type="match status" value="1"/>
</dbReference>
<dbReference type="InterPro" id="IPR009057">
    <property type="entry name" value="Homeodomain-like_sf"/>
</dbReference>
<dbReference type="PANTHER" id="PTHR30055:SF151">
    <property type="entry name" value="TRANSCRIPTIONAL REGULATORY PROTEIN"/>
    <property type="match status" value="1"/>
</dbReference>